<protein>
    <recommendedName>
        <fullName evidence="2 3">Signal peptidase I</fullName>
        <ecNumber evidence="3">3.4.21.89</ecNumber>
    </recommendedName>
</protein>
<keyword evidence="3" id="KW-0645">Protease</keyword>
<dbReference type="Proteomes" id="UP000033035">
    <property type="component" value="Unassembled WGS sequence"/>
</dbReference>
<dbReference type="PANTHER" id="PTHR43390">
    <property type="entry name" value="SIGNAL PEPTIDASE I"/>
    <property type="match status" value="1"/>
</dbReference>
<dbReference type="Gene3D" id="2.10.109.10">
    <property type="entry name" value="Umud Fragment, subunit A"/>
    <property type="match status" value="2"/>
</dbReference>
<evidence type="ECO:0000313" key="6">
    <source>
        <dbReference type="Proteomes" id="UP000033035"/>
    </source>
</evidence>
<comment type="caution">
    <text evidence="5">The sequence shown here is derived from an EMBL/GenBank/DDBJ whole genome shotgun (WGS) entry which is preliminary data.</text>
</comment>
<name>A0A0F5JJ71_9BACT</name>
<dbReference type="GO" id="GO:0004252">
    <property type="term" value="F:serine-type endopeptidase activity"/>
    <property type="evidence" value="ECO:0007669"/>
    <property type="project" value="InterPro"/>
</dbReference>
<dbReference type="GO" id="GO:0009003">
    <property type="term" value="F:signal peptidase activity"/>
    <property type="evidence" value="ECO:0007669"/>
    <property type="project" value="UniProtKB-EC"/>
</dbReference>
<gene>
    <name evidence="5" type="ORF">HMPREF1536_01670</name>
</gene>
<reference evidence="5 6" key="1">
    <citation type="submission" date="2013-04" db="EMBL/GenBank/DDBJ databases">
        <title>The Genome Sequence of Parabacteroides gordonii DSM 23371.</title>
        <authorList>
            <consortium name="The Broad Institute Genomics Platform"/>
            <person name="Earl A."/>
            <person name="Ward D."/>
            <person name="Feldgarden M."/>
            <person name="Gevers D."/>
            <person name="Martens E."/>
            <person name="Sakamoto M."/>
            <person name="Benno Y."/>
            <person name="Suzuki N."/>
            <person name="Matsunaga N."/>
            <person name="Koshihara K."/>
            <person name="Seki M."/>
            <person name="Komiya H."/>
            <person name="Walker B."/>
            <person name="Young S."/>
            <person name="Zeng Q."/>
            <person name="Gargeya S."/>
            <person name="Fitzgerald M."/>
            <person name="Haas B."/>
            <person name="Abouelleil A."/>
            <person name="Allen A.W."/>
            <person name="Alvarado L."/>
            <person name="Arachchi H.M."/>
            <person name="Berlin A.M."/>
            <person name="Chapman S.B."/>
            <person name="Gainer-Dewar J."/>
            <person name="Goldberg J."/>
            <person name="Griggs A."/>
            <person name="Gujja S."/>
            <person name="Hansen M."/>
            <person name="Howarth C."/>
            <person name="Imamovic A."/>
            <person name="Ireland A."/>
            <person name="Larimer J."/>
            <person name="McCowan C."/>
            <person name="Murphy C."/>
            <person name="Pearson M."/>
            <person name="Poon T.W."/>
            <person name="Priest M."/>
            <person name="Roberts A."/>
            <person name="Saif S."/>
            <person name="Shea T."/>
            <person name="Sisk P."/>
            <person name="Sykes S."/>
            <person name="Wortman J."/>
            <person name="Nusbaum C."/>
            <person name="Birren B."/>
        </authorList>
    </citation>
    <scope>NUCLEOTIDE SEQUENCE [LARGE SCALE GENOMIC DNA]</scope>
    <source>
        <strain evidence="5 6">MS-1</strain>
    </source>
</reference>
<keyword evidence="6" id="KW-1185">Reference proteome</keyword>
<evidence type="ECO:0000259" key="4">
    <source>
        <dbReference type="Pfam" id="PF10502"/>
    </source>
</evidence>
<evidence type="ECO:0000256" key="1">
    <source>
        <dbReference type="ARBA" id="ARBA00009370"/>
    </source>
</evidence>
<feature type="domain" description="Peptidase S26" evidence="4">
    <location>
        <begin position="10"/>
        <end position="114"/>
    </location>
</feature>
<dbReference type="PANTHER" id="PTHR43390:SF1">
    <property type="entry name" value="CHLOROPLAST PROCESSING PEPTIDASE"/>
    <property type="match status" value="1"/>
</dbReference>
<evidence type="ECO:0000313" key="5">
    <source>
        <dbReference type="EMBL" id="KKB57861.1"/>
    </source>
</evidence>
<dbReference type="SUPFAM" id="SSF51306">
    <property type="entry name" value="LexA/Signal peptidase"/>
    <property type="match status" value="2"/>
</dbReference>
<organism evidence="5 6">
    <name type="scientific">Parabacteroides gordonii MS-1 = DSM 23371</name>
    <dbReference type="NCBI Taxonomy" id="1203610"/>
    <lineage>
        <taxon>Bacteria</taxon>
        <taxon>Pseudomonadati</taxon>
        <taxon>Bacteroidota</taxon>
        <taxon>Bacteroidia</taxon>
        <taxon>Bacteroidales</taxon>
        <taxon>Tannerellaceae</taxon>
        <taxon>Parabacteroides</taxon>
    </lineage>
</organism>
<feature type="domain" description="Peptidase S26" evidence="4">
    <location>
        <begin position="237"/>
        <end position="273"/>
    </location>
</feature>
<evidence type="ECO:0000256" key="2">
    <source>
        <dbReference type="ARBA" id="ARBA00019232"/>
    </source>
</evidence>
<dbReference type="EMBL" id="AQHW01000011">
    <property type="protein sequence ID" value="KKB57861.1"/>
    <property type="molecule type" value="Genomic_DNA"/>
</dbReference>
<dbReference type="EC" id="3.4.21.89" evidence="3"/>
<comment type="similarity">
    <text evidence="1 3">Belongs to the peptidase S26 family.</text>
</comment>
<keyword evidence="3" id="KW-0378">Hydrolase</keyword>
<dbReference type="NCBIfam" id="TIGR02227">
    <property type="entry name" value="sigpep_I_bact"/>
    <property type="match status" value="1"/>
</dbReference>
<comment type="catalytic activity">
    <reaction evidence="3">
        <text>Cleavage of hydrophobic, N-terminal signal or leader sequences from secreted and periplasmic proteins.</text>
        <dbReference type="EC" id="3.4.21.89"/>
    </reaction>
</comment>
<accession>A0A0F5JJ71</accession>
<dbReference type="InterPro" id="IPR036286">
    <property type="entry name" value="LexA/Signal_pep-like_sf"/>
</dbReference>
<dbReference type="GO" id="GO:0006465">
    <property type="term" value="P:signal peptide processing"/>
    <property type="evidence" value="ECO:0007669"/>
    <property type="project" value="InterPro"/>
</dbReference>
<sequence length="285" mass="32577">MAKRSFISVTRWLATIVLLAGIVMAVRYFCMESFHVSTDSMEVALHKGDYILVNKLPLKDNPGRNRVVLFTSPLLKDTVSNPLFLSRCIGMPGDTIRISNDGYRVNGKLIPHSPRSLSTYIVTQDALDEVLSTQKKLNIPLRNLKEEPFGISISLTSFEEYQLREELSEEANIRFLKNPMESYELIVPQKGRAYRLDAAALTACREAIQTEAGDKAVFRDGKLFLDGREAAFFFFDQDYYWMLSDNANEAVDSRHLGFIPRNHIIGNAWLCWYSKERQRILKPVN</sequence>
<dbReference type="InterPro" id="IPR019533">
    <property type="entry name" value="Peptidase_S26"/>
</dbReference>
<comment type="subcellular location">
    <subcellularLocation>
        <location evidence="3">Membrane</location>
        <topology evidence="3">Single-pass type II membrane protein</topology>
    </subcellularLocation>
</comment>
<dbReference type="PRINTS" id="PR00727">
    <property type="entry name" value="LEADERPTASE"/>
</dbReference>
<dbReference type="GO" id="GO:0016020">
    <property type="term" value="C:membrane"/>
    <property type="evidence" value="ECO:0007669"/>
    <property type="project" value="UniProtKB-SubCell"/>
</dbReference>
<dbReference type="HOGENOM" id="CLU_028723_1_0_10"/>
<dbReference type="InterPro" id="IPR000223">
    <property type="entry name" value="Pept_S26A_signal_pept_1"/>
</dbReference>
<proteinExistence type="inferred from homology"/>
<dbReference type="PATRIC" id="fig|1203610.3.peg.1713"/>
<dbReference type="CDD" id="cd06530">
    <property type="entry name" value="S26_SPase_I"/>
    <property type="match status" value="2"/>
</dbReference>
<dbReference type="RefSeq" id="WP_028726560.1">
    <property type="nucleotide sequence ID" value="NZ_AUAE01000009.1"/>
</dbReference>
<evidence type="ECO:0000256" key="3">
    <source>
        <dbReference type="RuleBase" id="RU362042"/>
    </source>
</evidence>
<dbReference type="Pfam" id="PF10502">
    <property type="entry name" value="Peptidase_S26"/>
    <property type="match status" value="2"/>
</dbReference>
<dbReference type="AlphaFoldDB" id="A0A0F5JJ71"/>
<dbReference type="STRING" id="1203610.HMPREF1536_01670"/>